<gene>
    <name evidence="2" type="ORF">SE17_27695</name>
</gene>
<accession>A0A0P9DKE0</accession>
<dbReference type="InterPro" id="IPR029063">
    <property type="entry name" value="SAM-dependent_MTases_sf"/>
</dbReference>
<reference evidence="2 3" key="1">
    <citation type="submission" date="2015-09" db="EMBL/GenBank/DDBJ databases">
        <title>Draft genome sequence of Kouleothrix aurantiaca JCM 19913.</title>
        <authorList>
            <person name="Hemp J."/>
        </authorList>
    </citation>
    <scope>NUCLEOTIDE SEQUENCE [LARGE SCALE GENOMIC DNA]</scope>
    <source>
        <strain evidence="2 3">COM-B</strain>
    </source>
</reference>
<evidence type="ECO:0000313" key="2">
    <source>
        <dbReference type="EMBL" id="KPV50306.1"/>
    </source>
</evidence>
<dbReference type="Pfam" id="PF08241">
    <property type="entry name" value="Methyltransf_11"/>
    <property type="match status" value="1"/>
</dbReference>
<dbReference type="Proteomes" id="UP000050509">
    <property type="component" value="Unassembled WGS sequence"/>
</dbReference>
<dbReference type="SUPFAM" id="SSF53335">
    <property type="entry name" value="S-adenosyl-L-methionine-dependent methyltransferases"/>
    <property type="match status" value="1"/>
</dbReference>
<dbReference type="GO" id="GO:0008757">
    <property type="term" value="F:S-adenosylmethionine-dependent methyltransferase activity"/>
    <property type="evidence" value="ECO:0007669"/>
    <property type="project" value="InterPro"/>
</dbReference>
<proteinExistence type="predicted"/>
<evidence type="ECO:0000259" key="1">
    <source>
        <dbReference type="Pfam" id="PF08241"/>
    </source>
</evidence>
<keyword evidence="2" id="KW-0489">Methyltransferase</keyword>
<dbReference type="EMBL" id="LJCR01001466">
    <property type="protein sequence ID" value="KPV50306.1"/>
    <property type="molecule type" value="Genomic_DNA"/>
</dbReference>
<dbReference type="GO" id="GO:0032259">
    <property type="term" value="P:methylation"/>
    <property type="evidence" value="ECO:0007669"/>
    <property type="project" value="UniProtKB-KW"/>
</dbReference>
<organism evidence="2 3">
    <name type="scientific">Kouleothrix aurantiaca</name>
    <dbReference type="NCBI Taxonomy" id="186479"/>
    <lineage>
        <taxon>Bacteria</taxon>
        <taxon>Bacillati</taxon>
        <taxon>Chloroflexota</taxon>
        <taxon>Chloroflexia</taxon>
        <taxon>Chloroflexales</taxon>
        <taxon>Roseiflexineae</taxon>
        <taxon>Roseiflexaceae</taxon>
        <taxon>Kouleothrix</taxon>
    </lineage>
</organism>
<dbReference type="Gene3D" id="3.40.50.150">
    <property type="entry name" value="Vaccinia Virus protein VP39"/>
    <property type="match status" value="1"/>
</dbReference>
<evidence type="ECO:0000313" key="3">
    <source>
        <dbReference type="Proteomes" id="UP000050509"/>
    </source>
</evidence>
<dbReference type="AlphaFoldDB" id="A0A0P9DKE0"/>
<keyword evidence="3" id="KW-1185">Reference proteome</keyword>
<sequence length="146" mass="16504">AQADSFRFPYPRNSFDLVFAAALFNQLLPDAATNYFAQTARVLKPGGRAMFSFFLLDNLRPRRPRPFGFNKPIFDFAHTLPEWGDGFAVGMAEHPTAMTAYRLNLIRQMAEQAGLEIEQSPLPGLWSGQFANWVCAEDVLVLRKYA</sequence>
<dbReference type="InterPro" id="IPR013216">
    <property type="entry name" value="Methyltransf_11"/>
</dbReference>
<feature type="domain" description="Methyltransferase type 11" evidence="1">
    <location>
        <begin position="2"/>
        <end position="51"/>
    </location>
</feature>
<comment type="caution">
    <text evidence="2">The sequence shown here is derived from an EMBL/GenBank/DDBJ whole genome shotgun (WGS) entry which is preliminary data.</text>
</comment>
<keyword evidence="2" id="KW-0808">Transferase</keyword>
<feature type="non-terminal residue" evidence="2">
    <location>
        <position position="1"/>
    </location>
</feature>
<protein>
    <submittedName>
        <fullName evidence="2">Methyltransferase type 11</fullName>
    </submittedName>
</protein>
<name>A0A0P9DKE0_9CHLR</name>
<dbReference type="CDD" id="cd02440">
    <property type="entry name" value="AdoMet_MTases"/>
    <property type="match status" value="1"/>
</dbReference>